<dbReference type="InterPro" id="IPR041489">
    <property type="entry name" value="PDZ_6"/>
</dbReference>
<dbReference type="Pfam" id="PF17820">
    <property type="entry name" value="PDZ_6"/>
    <property type="match status" value="1"/>
</dbReference>
<evidence type="ECO:0000256" key="4">
    <source>
        <dbReference type="SAM" id="MobiDB-lite"/>
    </source>
</evidence>
<dbReference type="PANTHER" id="PTHR14191">
    <property type="entry name" value="PDZ DOMAIN CONTAINING PROTEIN"/>
    <property type="match status" value="1"/>
</dbReference>
<organism evidence="6 7">
    <name type="scientific">Rotaria socialis</name>
    <dbReference type="NCBI Taxonomy" id="392032"/>
    <lineage>
        <taxon>Eukaryota</taxon>
        <taxon>Metazoa</taxon>
        <taxon>Spiralia</taxon>
        <taxon>Gnathifera</taxon>
        <taxon>Rotifera</taxon>
        <taxon>Eurotatoria</taxon>
        <taxon>Bdelloidea</taxon>
        <taxon>Philodinida</taxon>
        <taxon>Philodinidae</taxon>
        <taxon>Rotaria</taxon>
    </lineage>
</organism>
<feature type="compositionally biased region" description="Basic and acidic residues" evidence="4">
    <location>
        <begin position="269"/>
        <end position="278"/>
    </location>
</feature>
<evidence type="ECO:0000256" key="2">
    <source>
        <dbReference type="ARBA" id="ARBA00022475"/>
    </source>
</evidence>
<reference evidence="6" key="1">
    <citation type="submission" date="2021-02" db="EMBL/GenBank/DDBJ databases">
        <authorList>
            <person name="Nowell W R."/>
        </authorList>
    </citation>
    <scope>NUCLEOTIDE SEQUENCE</scope>
</reference>
<proteinExistence type="predicted"/>
<feature type="region of interest" description="Disordered" evidence="4">
    <location>
        <begin position="246"/>
        <end position="317"/>
    </location>
</feature>
<keyword evidence="2" id="KW-0472">Membrane</keyword>
<dbReference type="GO" id="GO:0072659">
    <property type="term" value="P:protein localization to plasma membrane"/>
    <property type="evidence" value="ECO:0007669"/>
    <property type="project" value="TreeGrafter"/>
</dbReference>
<comment type="subcellular location">
    <subcellularLocation>
        <location evidence="1">Cell membrane</location>
    </subcellularLocation>
</comment>
<evidence type="ECO:0000256" key="1">
    <source>
        <dbReference type="ARBA" id="ARBA00004236"/>
    </source>
</evidence>
<keyword evidence="2" id="KW-1003">Cell membrane</keyword>
<dbReference type="InterPro" id="IPR036034">
    <property type="entry name" value="PDZ_sf"/>
</dbReference>
<protein>
    <recommendedName>
        <fullName evidence="5">PDZ domain-containing protein</fullName>
    </recommendedName>
</protein>
<dbReference type="SUPFAM" id="SSF50156">
    <property type="entry name" value="PDZ domain-like"/>
    <property type="match status" value="1"/>
</dbReference>
<name>A0A821WX84_9BILA</name>
<dbReference type="PANTHER" id="PTHR14191:SF3">
    <property type="entry name" value="NA(+)_H(+) EXCHANGE REGULATORY COFACTOR-LIKE PROTEIN NRFL-1"/>
    <property type="match status" value="1"/>
</dbReference>
<feature type="compositionally biased region" description="Polar residues" evidence="4">
    <location>
        <begin position="1"/>
        <end position="20"/>
    </location>
</feature>
<dbReference type="SMART" id="SM00228">
    <property type="entry name" value="PDZ"/>
    <property type="match status" value="1"/>
</dbReference>
<evidence type="ECO:0000313" key="6">
    <source>
        <dbReference type="EMBL" id="CAF4932223.1"/>
    </source>
</evidence>
<comment type="caution">
    <text evidence="6">The sequence shown here is derived from an EMBL/GenBank/DDBJ whole genome shotgun (WGS) entry which is preliminary data.</text>
</comment>
<dbReference type="GO" id="GO:0016324">
    <property type="term" value="C:apical plasma membrane"/>
    <property type="evidence" value="ECO:0007669"/>
    <property type="project" value="TreeGrafter"/>
</dbReference>
<dbReference type="Proteomes" id="UP000663848">
    <property type="component" value="Unassembled WGS sequence"/>
</dbReference>
<feature type="compositionally biased region" description="Polar residues" evidence="4">
    <location>
        <begin position="186"/>
        <end position="208"/>
    </location>
</feature>
<sequence>MMQVGANQSTAYHSQPSLTASSGQTGRSSSTSRQQQQSQYDTEQLANIRPRLCLLRKWPHYDGYGVHLARNQHWLGLRIGDVEPNSPAESGGLLSEDVVLSVNGHSVENDDFFVILSFIQHELEDNEIRFLVLDPHSADLARRHHLNIDENYRTCVRMETPTLTVSPEKLLYDQWRTISNADPTAVQNTINLGPTVPLNQNQPTSSQQHQEKLPHEGPDVYTFLPYSDHAIENGKSFFDVLFHQEKKSPSTNRQQQPQDSTPQTPSKSRTGDNNDNKNKNKASIIDHGIDTLVNPNIGAAKSVPPTKHDDDDDDDDD</sequence>
<dbReference type="GO" id="GO:0043495">
    <property type="term" value="F:protein-membrane adaptor activity"/>
    <property type="evidence" value="ECO:0007669"/>
    <property type="project" value="TreeGrafter"/>
</dbReference>
<evidence type="ECO:0000256" key="3">
    <source>
        <dbReference type="ARBA" id="ARBA00022737"/>
    </source>
</evidence>
<feature type="compositionally biased region" description="Low complexity" evidence="4">
    <location>
        <begin position="21"/>
        <end position="39"/>
    </location>
</feature>
<dbReference type="AlphaFoldDB" id="A0A821WX84"/>
<dbReference type="InterPro" id="IPR001478">
    <property type="entry name" value="PDZ"/>
</dbReference>
<gene>
    <name evidence="6" type="ORF">QYT958_LOCUS32107</name>
</gene>
<feature type="region of interest" description="Disordered" evidence="4">
    <location>
        <begin position="186"/>
        <end position="220"/>
    </location>
</feature>
<feature type="compositionally biased region" description="Low complexity" evidence="4">
    <location>
        <begin position="254"/>
        <end position="266"/>
    </location>
</feature>
<feature type="non-terminal residue" evidence="6">
    <location>
        <position position="1"/>
    </location>
</feature>
<dbReference type="EMBL" id="CAJOBR010020724">
    <property type="protein sequence ID" value="CAF4932223.1"/>
    <property type="molecule type" value="Genomic_DNA"/>
</dbReference>
<accession>A0A821WX84</accession>
<feature type="region of interest" description="Disordered" evidence="4">
    <location>
        <begin position="1"/>
        <end position="42"/>
    </location>
</feature>
<evidence type="ECO:0000313" key="7">
    <source>
        <dbReference type="Proteomes" id="UP000663848"/>
    </source>
</evidence>
<keyword evidence="3" id="KW-0677">Repeat</keyword>
<dbReference type="PROSITE" id="PS50106">
    <property type="entry name" value="PDZ"/>
    <property type="match status" value="1"/>
</dbReference>
<dbReference type="Gene3D" id="2.30.42.10">
    <property type="match status" value="1"/>
</dbReference>
<dbReference type="InterPro" id="IPR051067">
    <property type="entry name" value="NHER"/>
</dbReference>
<feature type="domain" description="PDZ" evidence="5">
    <location>
        <begin position="52"/>
        <end position="109"/>
    </location>
</feature>
<evidence type="ECO:0000259" key="5">
    <source>
        <dbReference type="PROSITE" id="PS50106"/>
    </source>
</evidence>
<feature type="compositionally biased region" description="Basic and acidic residues" evidence="4">
    <location>
        <begin position="209"/>
        <end position="218"/>
    </location>
</feature>